<evidence type="ECO:0000256" key="1">
    <source>
        <dbReference type="SAM" id="MobiDB-lite"/>
    </source>
</evidence>
<accession>A0A9P6XMY5</accession>
<gene>
    <name evidence="2" type="ORF">G6F50_018177</name>
</gene>
<dbReference type="AlphaFoldDB" id="A0A9P6XMY5"/>
<name>A0A9P6XMY5_9FUNG</name>
<keyword evidence="3" id="KW-1185">Reference proteome</keyword>
<evidence type="ECO:0000313" key="2">
    <source>
        <dbReference type="EMBL" id="KAG1529177.1"/>
    </source>
</evidence>
<reference evidence="2 3" key="1">
    <citation type="journal article" date="2020" name="Microb. Genom.">
        <title>Genetic diversity of clinical and environmental Mucorales isolates obtained from an investigation of mucormycosis cases among solid organ transplant recipients.</title>
        <authorList>
            <person name="Nguyen M.H."/>
            <person name="Kaul D."/>
            <person name="Muto C."/>
            <person name="Cheng S.J."/>
            <person name="Richter R.A."/>
            <person name="Bruno V.M."/>
            <person name="Liu G."/>
            <person name="Beyhan S."/>
            <person name="Sundermann A.J."/>
            <person name="Mounaud S."/>
            <person name="Pasculle A.W."/>
            <person name="Nierman W.C."/>
            <person name="Driscoll E."/>
            <person name="Cumbie R."/>
            <person name="Clancy C.J."/>
            <person name="Dupont C.L."/>
        </authorList>
    </citation>
    <scope>NUCLEOTIDE SEQUENCE [LARGE SCALE GENOMIC DNA]</scope>
    <source>
        <strain evidence="2 3">GL24</strain>
    </source>
</reference>
<dbReference type="EMBL" id="JAANIU010016085">
    <property type="protein sequence ID" value="KAG1529177.1"/>
    <property type="molecule type" value="Genomic_DNA"/>
</dbReference>
<sequence>MVSPFRTPTVCPGMGTEVFGVVTPPLLPPPPGRTTVAVPQAARVESSNASAPMRTPLLRRSGLMRTSTSIQAKRSAPPPTPRTACG</sequence>
<comment type="caution">
    <text evidence="2">The sequence shown here is derived from an EMBL/GenBank/DDBJ whole genome shotgun (WGS) entry which is preliminary data.</text>
</comment>
<feature type="region of interest" description="Disordered" evidence="1">
    <location>
        <begin position="62"/>
        <end position="86"/>
    </location>
</feature>
<proteinExistence type="predicted"/>
<dbReference type="Proteomes" id="UP000740926">
    <property type="component" value="Unassembled WGS sequence"/>
</dbReference>
<organism evidence="2 3">
    <name type="scientific">Rhizopus delemar</name>
    <dbReference type="NCBI Taxonomy" id="936053"/>
    <lineage>
        <taxon>Eukaryota</taxon>
        <taxon>Fungi</taxon>
        <taxon>Fungi incertae sedis</taxon>
        <taxon>Mucoromycota</taxon>
        <taxon>Mucoromycotina</taxon>
        <taxon>Mucoromycetes</taxon>
        <taxon>Mucorales</taxon>
        <taxon>Mucorineae</taxon>
        <taxon>Rhizopodaceae</taxon>
        <taxon>Rhizopus</taxon>
    </lineage>
</organism>
<feature type="compositionally biased region" description="Pro residues" evidence="1">
    <location>
        <begin position="76"/>
        <end position="86"/>
    </location>
</feature>
<protein>
    <submittedName>
        <fullName evidence="2">Uncharacterized protein</fullName>
    </submittedName>
</protein>
<evidence type="ECO:0000313" key="3">
    <source>
        <dbReference type="Proteomes" id="UP000740926"/>
    </source>
</evidence>